<dbReference type="InterPro" id="IPR043128">
    <property type="entry name" value="Rev_trsase/Diguanyl_cyclase"/>
</dbReference>
<dbReference type="Pfam" id="PF00990">
    <property type="entry name" value="GGDEF"/>
    <property type="match status" value="1"/>
</dbReference>
<dbReference type="CDD" id="cd01949">
    <property type="entry name" value="GGDEF"/>
    <property type="match status" value="1"/>
</dbReference>
<dbReference type="InterPro" id="IPR029787">
    <property type="entry name" value="Nucleotide_cyclase"/>
</dbReference>
<feature type="transmembrane region" description="Helical" evidence="3">
    <location>
        <begin position="35"/>
        <end position="58"/>
    </location>
</feature>
<evidence type="ECO:0000313" key="5">
    <source>
        <dbReference type="EMBL" id="ACI54717.1"/>
    </source>
</evidence>
<dbReference type="SMART" id="SM00267">
    <property type="entry name" value="GGDEF"/>
    <property type="match status" value="1"/>
</dbReference>
<proteinExistence type="predicted"/>
<dbReference type="EC" id="2.7.7.65" evidence="1"/>
<dbReference type="SUPFAM" id="SSF55073">
    <property type="entry name" value="Nucleotide cyclase"/>
    <property type="match status" value="1"/>
</dbReference>
<sequence>MVMETLNLALFVVEAVAYFVLMVTLLHFRHRLGLGVFLTALGVMHFMETYLAAVFYVSLPFGDVSPGSSVFFSGKLMMILMLYRQEDAATVRQPIYGLFLGNLLTVGIAWVLQLHLPLQMSPAHTPDVDFLQEMGWLMVWGTALLYVDSLGIILLYEKLGDFFRRRVVLRFLISGFVLLTFDQIGFFAALHYFLDVPIAAFWAGWKAKMLAVCLYAAMFAIYEYRIRRGGKAVSARSISDVFGDLTFRERYNDLLERTGRDMLTGVYDRTRMEVEAPLMMREALRQGLYATVLIIDADHFKDVNDGYGHLQGDEVLKAIAARLGTTLRSSDRIFRFGGEEFVAVCPGTDHEEALLLAERLRWTIATSVKTPDDKPVTVSIGVATADEDGVDFTAVLTAADGRLYAAKKSGRNCVVGRSGVVKLG</sequence>
<dbReference type="GO" id="GO:0052621">
    <property type="term" value="F:diguanylate cyclase activity"/>
    <property type="evidence" value="ECO:0007669"/>
    <property type="project" value="UniProtKB-EC"/>
</dbReference>
<evidence type="ECO:0000256" key="2">
    <source>
        <dbReference type="ARBA" id="ARBA00034247"/>
    </source>
</evidence>
<dbReference type="KEGG" id="rlt:Rleg2_1423"/>
<feature type="transmembrane region" description="Helical" evidence="3">
    <location>
        <begin position="136"/>
        <end position="156"/>
    </location>
</feature>
<evidence type="ECO:0000256" key="1">
    <source>
        <dbReference type="ARBA" id="ARBA00012528"/>
    </source>
</evidence>
<name>A0ABF7QL29_RHILW</name>
<dbReference type="Pfam" id="PF20973">
    <property type="entry name" value="VUPS"/>
    <property type="match status" value="1"/>
</dbReference>
<reference evidence="5 6" key="1">
    <citation type="journal article" date="2010" name="Stand. Genomic Sci.">
        <title>Complete genome sequence of Rhizobium leguminosarum bv trifolii strain WSM2304, an effective microsymbiont of the South American clover Trifolium polymorphum.</title>
        <authorList>
            <person name="Reeve W."/>
            <person name="O'Hara G."/>
            <person name="Chain P."/>
            <person name="Ardley J."/>
            <person name="Brau L."/>
            <person name="Nandesena K."/>
            <person name="Tiwari R."/>
            <person name="Malfatti S."/>
            <person name="Kiss H."/>
            <person name="Lapidus A."/>
            <person name="Copeland A."/>
            <person name="Nolan M."/>
            <person name="Land M."/>
            <person name="Ivanova N."/>
            <person name="Mavromatis K."/>
            <person name="Markowitz V."/>
            <person name="Kyrpides N."/>
            <person name="Melino V."/>
            <person name="Denton M."/>
            <person name="Yates R."/>
            <person name="Howieson J."/>
        </authorList>
    </citation>
    <scope>NUCLEOTIDE SEQUENCE [LARGE SCALE GENOMIC DNA]</scope>
    <source>
        <strain evidence="5 6">WSM2304</strain>
    </source>
</reference>
<dbReference type="InterPro" id="IPR000160">
    <property type="entry name" value="GGDEF_dom"/>
</dbReference>
<evidence type="ECO:0000256" key="3">
    <source>
        <dbReference type="SAM" id="Phobius"/>
    </source>
</evidence>
<feature type="transmembrane region" description="Helical" evidence="3">
    <location>
        <begin position="200"/>
        <end position="222"/>
    </location>
</feature>
<feature type="transmembrane region" description="Helical" evidence="3">
    <location>
        <begin position="168"/>
        <end position="194"/>
    </location>
</feature>
<dbReference type="PROSITE" id="PS50887">
    <property type="entry name" value="GGDEF"/>
    <property type="match status" value="1"/>
</dbReference>
<accession>A0ABF7QL29</accession>
<dbReference type="InterPro" id="IPR050469">
    <property type="entry name" value="Diguanylate_Cyclase"/>
</dbReference>
<keyword evidence="3" id="KW-0812">Transmembrane</keyword>
<keyword evidence="3" id="KW-1133">Transmembrane helix</keyword>
<comment type="catalytic activity">
    <reaction evidence="2">
        <text>2 GTP = 3',3'-c-di-GMP + 2 diphosphate</text>
        <dbReference type="Rhea" id="RHEA:24898"/>
        <dbReference type="ChEBI" id="CHEBI:33019"/>
        <dbReference type="ChEBI" id="CHEBI:37565"/>
        <dbReference type="ChEBI" id="CHEBI:58805"/>
        <dbReference type="EC" id="2.7.7.65"/>
    </reaction>
</comment>
<dbReference type="NCBIfam" id="TIGR00254">
    <property type="entry name" value="GGDEF"/>
    <property type="match status" value="1"/>
</dbReference>
<protein>
    <recommendedName>
        <fullName evidence="1">diguanylate cyclase</fullName>
        <ecNumber evidence="1">2.7.7.65</ecNumber>
    </recommendedName>
</protein>
<dbReference type="Proteomes" id="UP000008330">
    <property type="component" value="Chromosome"/>
</dbReference>
<organism evidence="5 6">
    <name type="scientific">Rhizobium leguminosarum bv. trifolii (strain WSM2304)</name>
    <dbReference type="NCBI Taxonomy" id="395492"/>
    <lineage>
        <taxon>Bacteria</taxon>
        <taxon>Pseudomonadati</taxon>
        <taxon>Pseudomonadota</taxon>
        <taxon>Alphaproteobacteria</taxon>
        <taxon>Hyphomicrobiales</taxon>
        <taxon>Rhizobiaceae</taxon>
        <taxon>Rhizobium/Agrobacterium group</taxon>
        <taxon>Rhizobium</taxon>
    </lineage>
</organism>
<feature type="transmembrane region" description="Helical" evidence="3">
    <location>
        <begin position="64"/>
        <end position="83"/>
    </location>
</feature>
<dbReference type="InterPro" id="IPR048533">
    <property type="entry name" value="VUPS"/>
</dbReference>
<dbReference type="Gene3D" id="3.30.70.270">
    <property type="match status" value="1"/>
</dbReference>
<keyword evidence="3" id="KW-0472">Membrane</keyword>
<dbReference type="FunFam" id="3.30.70.270:FF:000001">
    <property type="entry name" value="Diguanylate cyclase domain protein"/>
    <property type="match status" value="1"/>
</dbReference>
<dbReference type="EMBL" id="CP001191">
    <property type="protein sequence ID" value="ACI54717.1"/>
    <property type="molecule type" value="Genomic_DNA"/>
</dbReference>
<feature type="transmembrane region" description="Helical" evidence="3">
    <location>
        <begin position="6"/>
        <end position="28"/>
    </location>
</feature>
<dbReference type="PANTHER" id="PTHR45138:SF9">
    <property type="entry name" value="DIGUANYLATE CYCLASE DGCM-RELATED"/>
    <property type="match status" value="1"/>
</dbReference>
<evidence type="ECO:0000313" key="6">
    <source>
        <dbReference type="Proteomes" id="UP000008330"/>
    </source>
</evidence>
<gene>
    <name evidence="5" type="ordered locus">Rleg2_1423</name>
</gene>
<evidence type="ECO:0000259" key="4">
    <source>
        <dbReference type="PROSITE" id="PS50887"/>
    </source>
</evidence>
<keyword evidence="6" id="KW-1185">Reference proteome</keyword>
<feature type="domain" description="GGDEF" evidence="4">
    <location>
        <begin position="288"/>
        <end position="419"/>
    </location>
</feature>
<feature type="transmembrane region" description="Helical" evidence="3">
    <location>
        <begin position="95"/>
        <end position="116"/>
    </location>
</feature>
<dbReference type="AlphaFoldDB" id="A0ABF7QL29"/>
<dbReference type="PANTHER" id="PTHR45138">
    <property type="entry name" value="REGULATORY COMPONENTS OF SENSORY TRANSDUCTION SYSTEM"/>
    <property type="match status" value="1"/>
</dbReference>